<dbReference type="PANTHER" id="PTHR32305">
    <property type="match status" value="1"/>
</dbReference>
<gene>
    <name evidence="1" type="ORF">CYFUS_004243</name>
</gene>
<sequence length="1989" mass="214568">MLFCLLVMTSAHAHDFGYHELRSNPDGIGASIITWDCSCPGGTVGSQRCTRYATDGAGNVSPDARRDYLFLGTLGLNACAKGPQWECNSDLDCVKPGAFGQGQCVVNPAAQLTETASGNEFFDPIVMCSYPVPESEVCDGKDNDLDGQTDEDGFGGTVCLQDGGTATIPDAGGDGGLFCGAEICADGQDNDCDGAVDEDCMPGELDGGGPVGSNRCLYRYDPVNLASGSSFEQVEDLRIEDGFTTLTFDRTFSSRGDEWIYDAPLVGVPKPFGGSPNNPESVEWWHNWLSVVVEHQYHWSVRTPDGGLLRFLPCSGSTCEAAPAEGNQSRPERLKRTPTGYELRQSDGTLLVYEALFLAPREGRRRYFLSRVVSGAGVDLAQLNYAQPNLNDCAQGAPGSSPGVPYLSSVQSPAGASLSFEYRALARSTGGVDCVIDRVRTLAYQDKPKDSVVYAYTTHGGIERPGRIAQAEKRARLERYLYAAGEFQRSEAGVLLVRHTYGSDGRVDSATGGGHGASLSWEPTAGACQPGSNCCGRMPQVRQAVDSYAGRGDGNEGAAGVLSTYATLSNYGQENAPRMYQTQDECAVSGACSPGSVRSEWTCSSPGNPGKEIARKDKRDNWQVFGYSLSPEASPRLELASVKRGASDMLGTGALEETRYTYIYANGQQLPQVEEEASVLGGAADLKRTLHVYAPGTDREKALIRSGWTRVRGSNGTWTTERRFVGTFFFTTINGTEEDPFGRVREVHGPCWVSSESATDCPTTVPHPVTHYVYFEPNATSAHANRLSQEIVYPAGGPVGPNSVSLMTGHLYDFNSNWSRIETVIDANGRTTTNYYDEDRLVRTEDGAYQAYRSKLITYGYQSDKYLSYISHPEGDFDVFCYRTGTSPDGRCTSGAMSDKLQWVARARGADGTGWTEKTVYAYWPDGTLKEERFLSQTGSGTQTRRVMKYAADAHKRPTWSKWGEGAGSFSAAKSFDGADNLTGVGHAFNNPPAWCGGVKTGMGSLENGTPLSQLCSSLAYDRANRLVQVDEFPEDGVSQRTLFTYDVQGNVSGVKVGCQSTDTFATCAQPVSTYTHDDFGQVVEVSLPHADGPVRYAYDAQGNQVVKETAAMRQAGEYVFSTYDMLSRLVSVQRVHATGSELLYRLGYDAQGTPPSSCPAVEYTKGRLRHREDSFGTTWFSYDLWGNLLGEIRVRAGATTCGTEVNANPHTRYTYTLNGNLQSVTYPNGRTVTYVYGTGGNTNRVSAVDVTLYDGTAWITRRLLSNVTWEPYGGLRGYTLNPPGANGSMTVEYGLGDDGSVPPAGCSTSFPSAAGSDLTGRLRSLRVSSGSVAMGAGTGDIYQRTYTWKADQVVRTDTCLLGQNATPMQETYAYDRTLRLTGAGRTAGNFSATGGAFGSRAYTYDGRGNRTAMTSDGATFSLNYATGSGHKDRLVGWGSSAANSQLGYRLEYDAEGRVTRKADMRENTTLAFEYGQSVGVATESVFRAVEVNGAFYNYYYDGLGRRRQKSYPGGTSDEFFYTGANQLLVDRGSSDVVTPVAHYTQDDYVWLGGRPVALVRGKLSNAWTRLADTSADCTRNGEAAACGVYFPVTDQLGKPVLMLDGSGHVAGAVDYEPFGHVNRVGLVAETVHPLDNDSASSQTLGIMAQPTGTSPLANHATSVRMRAMFHQVDLTAGQVDVVDADLGTVLASVSGAGRGRTWSNWVTPSTGRASVRLVWSGGPTNTTSQGVVLEGYEYQRYQTGAQPFWTPLRFPGQYHDAETDLFENWNRYYDPSIGRYLQSEPVLQMPTIVHGFARQGQVLTPYAYALNNPLHFVDPNGLIPIDTVWDVGNVIYDIVVGDWTALGFDVAAMAVPYVPAGASKVAGLCGKAAKGGGEKLVDIYRAVGPDELEDILATGAFRNLPGLEGKYFTTSGEAAASYARQAVQAFGDAPYTIVRTQVPESVLRTPGISATVDRGIPAYVLPTEALPGLQPQILNYSPIPWRLP</sequence>
<dbReference type="InterPro" id="IPR022385">
    <property type="entry name" value="Rhs_assc_core"/>
</dbReference>
<dbReference type="Proteomes" id="UP000217257">
    <property type="component" value="Chromosome"/>
</dbReference>
<name>A0A250J5K0_9BACT</name>
<dbReference type="NCBIfam" id="TIGR03696">
    <property type="entry name" value="Rhs_assc_core"/>
    <property type="match status" value="1"/>
</dbReference>
<reference evidence="1 2" key="1">
    <citation type="submission" date="2017-06" db="EMBL/GenBank/DDBJ databases">
        <title>Sequencing and comparative analysis of myxobacterial genomes.</title>
        <authorList>
            <person name="Rupp O."/>
            <person name="Goesmann A."/>
            <person name="Sogaard-Andersen L."/>
        </authorList>
    </citation>
    <scope>NUCLEOTIDE SEQUENCE [LARGE SCALE GENOMIC DNA]</scope>
    <source>
        <strain evidence="1 2">DSM 52655</strain>
    </source>
</reference>
<organism evidence="1 2">
    <name type="scientific">Cystobacter fuscus</name>
    <dbReference type="NCBI Taxonomy" id="43"/>
    <lineage>
        <taxon>Bacteria</taxon>
        <taxon>Pseudomonadati</taxon>
        <taxon>Myxococcota</taxon>
        <taxon>Myxococcia</taxon>
        <taxon>Myxococcales</taxon>
        <taxon>Cystobacterineae</taxon>
        <taxon>Archangiaceae</taxon>
        <taxon>Cystobacter</taxon>
    </lineage>
</organism>
<proteinExistence type="predicted"/>
<evidence type="ECO:0000313" key="1">
    <source>
        <dbReference type="EMBL" id="ATB38808.1"/>
    </source>
</evidence>
<dbReference type="EMBL" id="CP022098">
    <property type="protein sequence ID" value="ATB38808.1"/>
    <property type="molecule type" value="Genomic_DNA"/>
</dbReference>
<evidence type="ECO:0000313" key="2">
    <source>
        <dbReference type="Proteomes" id="UP000217257"/>
    </source>
</evidence>
<accession>A0A250J5K0</accession>
<dbReference type="KEGG" id="cfus:CYFUS_004243"/>
<dbReference type="Gene3D" id="2.180.10.10">
    <property type="entry name" value="RHS repeat-associated core"/>
    <property type="match status" value="3"/>
</dbReference>
<dbReference type="PANTHER" id="PTHR32305:SF15">
    <property type="entry name" value="PROTEIN RHSA-RELATED"/>
    <property type="match status" value="1"/>
</dbReference>
<protein>
    <submittedName>
        <fullName evidence="1">RHS repeat-associated core domain-containing protein</fullName>
    </submittedName>
</protein>
<dbReference type="InterPro" id="IPR050708">
    <property type="entry name" value="T6SS_VgrG/RHS"/>
</dbReference>